<dbReference type="InterPro" id="IPR011990">
    <property type="entry name" value="TPR-like_helical_dom_sf"/>
</dbReference>
<feature type="compositionally biased region" description="Basic residues" evidence="3">
    <location>
        <begin position="9"/>
        <end position="19"/>
    </location>
</feature>
<evidence type="ECO:0000256" key="1">
    <source>
        <dbReference type="ARBA" id="ARBA00022737"/>
    </source>
</evidence>
<accession>A0A9W7A7Y5</accession>
<dbReference type="Pfam" id="PF13181">
    <property type="entry name" value="TPR_8"/>
    <property type="match status" value="1"/>
</dbReference>
<keyword evidence="5" id="KW-1185">Reference proteome</keyword>
<dbReference type="SUPFAM" id="SSF48452">
    <property type="entry name" value="TPR-like"/>
    <property type="match status" value="1"/>
</dbReference>
<evidence type="ECO:0008006" key="6">
    <source>
        <dbReference type="Google" id="ProtNLM"/>
    </source>
</evidence>
<dbReference type="PANTHER" id="PTHR45641">
    <property type="entry name" value="TETRATRICOPEPTIDE REPEAT PROTEIN (AFU_ORTHOLOGUE AFUA_6G03870)"/>
    <property type="match status" value="1"/>
</dbReference>
<feature type="region of interest" description="Disordered" evidence="3">
    <location>
        <begin position="1"/>
        <end position="20"/>
    </location>
</feature>
<sequence length="189" mass="21397">MPPVVEKKARGKKKQKKMKKNDPKKLEILDACAALGAACKMVRDWDDVDVVTLGMLSSLGRSLRGNGEYEEATKVHERCLAGRMKVLREDHEDRLATLNNLGVVYDDLNNYEKALELNNIAIVYKCLKNYGKAEELYERALEGYEGPLGKDNKKTKDCAFNFKHCLKATGNEERLVALTTAYPWLNDDK</sequence>
<dbReference type="Pfam" id="PF13424">
    <property type="entry name" value="TPR_12"/>
    <property type="match status" value="1"/>
</dbReference>
<gene>
    <name evidence="4" type="ORF">TrLO_g14505</name>
</gene>
<dbReference type="OrthoDB" id="381520at2759"/>
<dbReference type="PANTHER" id="PTHR45641:SF19">
    <property type="entry name" value="NEPHROCYSTIN-3"/>
    <property type="match status" value="1"/>
</dbReference>
<keyword evidence="1" id="KW-0677">Repeat</keyword>
<dbReference type="Gene3D" id="1.25.40.10">
    <property type="entry name" value="Tetratricopeptide repeat domain"/>
    <property type="match status" value="2"/>
</dbReference>
<proteinExistence type="predicted"/>
<reference evidence="5" key="1">
    <citation type="journal article" date="2023" name="Commun. Biol.">
        <title>Genome analysis of Parmales, the sister group of diatoms, reveals the evolutionary specialization of diatoms from phago-mixotrophs to photoautotrophs.</title>
        <authorList>
            <person name="Ban H."/>
            <person name="Sato S."/>
            <person name="Yoshikawa S."/>
            <person name="Yamada K."/>
            <person name="Nakamura Y."/>
            <person name="Ichinomiya M."/>
            <person name="Sato N."/>
            <person name="Blanc-Mathieu R."/>
            <person name="Endo H."/>
            <person name="Kuwata A."/>
            <person name="Ogata H."/>
        </authorList>
    </citation>
    <scope>NUCLEOTIDE SEQUENCE [LARGE SCALE GENOMIC DNA]</scope>
    <source>
        <strain evidence="5">NIES 3700</strain>
    </source>
</reference>
<evidence type="ECO:0000313" key="4">
    <source>
        <dbReference type="EMBL" id="GMH65791.1"/>
    </source>
</evidence>
<evidence type="ECO:0000256" key="2">
    <source>
        <dbReference type="ARBA" id="ARBA00022803"/>
    </source>
</evidence>
<protein>
    <recommendedName>
        <fullName evidence="6">Tetratricopeptide repeat protein</fullName>
    </recommendedName>
</protein>
<evidence type="ECO:0000313" key="5">
    <source>
        <dbReference type="Proteomes" id="UP001165122"/>
    </source>
</evidence>
<comment type="caution">
    <text evidence="4">The sequence shown here is derived from an EMBL/GenBank/DDBJ whole genome shotgun (WGS) entry which is preliminary data.</text>
</comment>
<dbReference type="EMBL" id="BRXW01000554">
    <property type="protein sequence ID" value="GMH65791.1"/>
    <property type="molecule type" value="Genomic_DNA"/>
</dbReference>
<keyword evidence="2" id="KW-0802">TPR repeat</keyword>
<name>A0A9W7A7Y5_9STRA</name>
<evidence type="ECO:0000256" key="3">
    <source>
        <dbReference type="SAM" id="MobiDB-lite"/>
    </source>
</evidence>
<dbReference type="InterPro" id="IPR019734">
    <property type="entry name" value="TPR_rpt"/>
</dbReference>
<dbReference type="Proteomes" id="UP001165122">
    <property type="component" value="Unassembled WGS sequence"/>
</dbReference>
<dbReference type="AlphaFoldDB" id="A0A9W7A7Y5"/>
<organism evidence="4 5">
    <name type="scientific">Triparma laevis f. longispina</name>
    <dbReference type="NCBI Taxonomy" id="1714387"/>
    <lineage>
        <taxon>Eukaryota</taxon>
        <taxon>Sar</taxon>
        <taxon>Stramenopiles</taxon>
        <taxon>Ochrophyta</taxon>
        <taxon>Bolidophyceae</taxon>
        <taxon>Parmales</taxon>
        <taxon>Triparmaceae</taxon>
        <taxon>Triparma</taxon>
    </lineage>
</organism>